<keyword evidence="2" id="KW-1185">Reference proteome</keyword>
<dbReference type="AlphaFoldDB" id="A0AAE0EPJ4"/>
<dbReference type="SUPFAM" id="SSF51735">
    <property type="entry name" value="NAD(P)-binding Rossmann-fold domains"/>
    <property type="match status" value="1"/>
</dbReference>
<reference evidence="1 2" key="1">
    <citation type="journal article" date="2015" name="Genome Biol. Evol.">
        <title>Comparative Genomics of a Bacterivorous Green Alga Reveals Evolutionary Causalities and Consequences of Phago-Mixotrophic Mode of Nutrition.</title>
        <authorList>
            <person name="Burns J.A."/>
            <person name="Paasch A."/>
            <person name="Narechania A."/>
            <person name="Kim E."/>
        </authorList>
    </citation>
    <scope>NUCLEOTIDE SEQUENCE [LARGE SCALE GENOMIC DNA]</scope>
    <source>
        <strain evidence="1 2">PLY_AMNH</strain>
    </source>
</reference>
<proteinExistence type="predicted"/>
<name>A0AAE0EPJ4_9CHLO</name>
<dbReference type="InterPro" id="IPR036291">
    <property type="entry name" value="NAD(P)-bd_dom_sf"/>
</dbReference>
<feature type="non-terminal residue" evidence="1">
    <location>
        <position position="1"/>
    </location>
</feature>
<dbReference type="Proteomes" id="UP001190700">
    <property type="component" value="Unassembled WGS sequence"/>
</dbReference>
<evidence type="ECO:0000313" key="1">
    <source>
        <dbReference type="EMBL" id="KAK3235866.1"/>
    </source>
</evidence>
<evidence type="ECO:0000313" key="2">
    <source>
        <dbReference type="Proteomes" id="UP001190700"/>
    </source>
</evidence>
<comment type="caution">
    <text evidence="1">The sequence shown here is derived from an EMBL/GenBank/DDBJ whole genome shotgun (WGS) entry which is preliminary data.</text>
</comment>
<dbReference type="Gene3D" id="3.40.50.720">
    <property type="entry name" value="NAD(P)-binding Rossmann-like Domain"/>
    <property type="match status" value="1"/>
</dbReference>
<dbReference type="EMBL" id="LGRX02035207">
    <property type="protein sequence ID" value="KAK3235866.1"/>
    <property type="molecule type" value="Genomic_DNA"/>
</dbReference>
<gene>
    <name evidence="1" type="ORF">CYMTET_53957</name>
</gene>
<accession>A0AAE0EPJ4</accession>
<organism evidence="1 2">
    <name type="scientific">Cymbomonas tetramitiformis</name>
    <dbReference type="NCBI Taxonomy" id="36881"/>
    <lineage>
        <taxon>Eukaryota</taxon>
        <taxon>Viridiplantae</taxon>
        <taxon>Chlorophyta</taxon>
        <taxon>Pyramimonadophyceae</taxon>
        <taxon>Pyramimonadales</taxon>
        <taxon>Pyramimonadaceae</taxon>
        <taxon>Cymbomonas</taxon>
    </lineage>
</organism>
<sequence length="129" mass="14595">ERTLSLAFAPDVVTAIMAVLAAGPSGKAYNIASRETPTLREYVGAIAQGVTHFNKLSDNEEKEDDAPRVQFDNSRASILPTVDFGPIDITRALEELEWEPTPFSVWVIDMVEWYSDPKNIMYHRQLRRE</sequence>
<dbReference type="Gene3D" id="3.90.25.10">
    <property type="entry name" value="UDP-galactose 4-epimerase, domain 1"/>
    <property type="match status" value="1"/>
</dbReference>
<protein>
    <submittedName>
        <fullName evidence="1">Uncharacterized protein</fullName>
    </submittedName>
</protein>